<proteinExistence type="predicted"/>
<accession>A0AAN6F109</accession>
<feature type="transmembrane region" description="Helical" evidence="1">
    <location>
        <begin position="46"/>
        <end position="67"/>
    </location>
</feature>
<keyword evidence="1" id="KW-0812">Transmembrane</keyword>
<evidence type="ECO:0000313" key="2">
    <source>
        <dbReference type="EMBL" id="KAJ8993507.1"/>
    </source>
</evidence>
<dbReference type="AlphaFoldDB" id="A0AAN6F109"/>
<comment type="caution">
    <text evidence="2">The sequence shown here is derived from an EMBL/GenBank/DDBJ whole genome shotgun (WGS) entry which is preliminary data.</text>
</comment>
<name>A0AAN6F109_EXODE</name>
<keyword evidence="1" id="KW-0472">Membrane</keyword>
<dbReference type="Proteomes" id="UP001161757">
    <property type="component" value="Unassembled WGS sequence"/>
</dbReference>
<evidence type="ECO:0000256" key="1">
    <source>
        <dbReference type="SAM" id="Phobius"/>
    </source>
</evidence>
<gene>
    <name evidence="2" type="ORF">HRR80_002018</name>
</gene>
<reference evidence="2" key="1">
    <citation type="submission" date="2023-01" db="EMBL/GenBank/DDBJ databases">
        <title>Exophiala dermititidis isolated from Cystic Fibrosis Patient.</title>
        <authorList>
            <person name="Kurbessoian T."/>
            <person name="Crocker A."/>
            <person name="Murante D."/>
            <person name="Hogan D.A."/>
            <person name="Stajich J.E."/>
        </authorList>
    </citation>
    <scope>NUCLEOTIDE SEQUENCE</scope>
    <source>
        <strain evidence="2">Ex8</strain>
    </source>
</reference>
<dbReference type="EMBL" id="JAJGCB010000003">
    <property type="protein sequence ID" value="KAJ8993507.1"/>
    <property type="molecule type" value="Genomic_DNA"/>
</dbReference>
<organism evidence="2 3">
    <name type="scientific">Exophiala dermatitidis</name>
    <name type="common">Black yeast-like fungus</name>
    <name type="synonym">Wangiella dermatitidis</name>
    <dbReference type="NCBI Taxonomy" id="5970"/>
    <lineage>
        <taxon>Eukaryota</taxon>
        <taxon>Fungi</taxon>
        <taxon>Dikarya</taxon>
        <taxon>Ascomycota</taxon>
        <taxon>Pezizomycotina</taxon>
        <taxon>Eurotiomycetes</taxon>
        <taxon>Chaetothyriomycetidae</taxon>
        <taxon>Chaetothyriales</taxon>
        <taxon>Herpotrichiellaceae</taxon>
        <taxon>Exophiala</taxon>
    </lineage>
</organism>
<sequence length="414" mass="47180">MDIEYYEWARLSQPVFPAFPEARRPLHLRIAHKVQDFLDELNIPRLFYKTLAYSYVLVILWCFYLLVSLPQRSNHEVQQLPDDFPVFSQEFDNYYETFKVSSGCHLREGDLYIAPNASVPGKDRKPFCATRKELLTEMSKGETRSPNTPWVVPECHYHWYSMAEICMILGRFDTIIFVGDTDLQNIYNGFNILLRKDLVKGTLATWDMDWASQSQCLCEKQFSRPSCAGSWVTSSEQVPRLTRGLYRGNPYICDRSTTHAFLRHSSASTTLLSRDVLARFKALLDPPIPRPRSKRVAVIYSASPVPVSLPTDLVLASMLEFKKALFFSRRVRRSRATLWVGPGGAAGPRELDADADAELRAFDDDMADAARRNGIDVLSMRNLTARAWGPGGPRSAEKLAITQAMMVFNWLDSL</sequence>
<keyword evidence="1" id="KW-1133">Transmembrane helix</keyword>
<protein>
    <submittedName>
        <fullName evidence="2">Uncharacterized protein</fullName>
    </submittedName>
</protein>
<evidence type="ECO:0000313" key="3">
    <source>
        <dbReference type="Proteomes" id="UP001161757"/>
    </source>
</evidence>